<dbReference type="EMBL" id="JAVRJZ010001049">
    <property type="protein sequence ID" value="KAK2701971.1"/>
    <property type="molecule type" value="Genomic_DNA"/>
</dbReference>
<accession>A0AA88HAI1</accession>
<comment type="subcellular location">
    <subcellularLocation>
        <location evidence="1">Membrane</location>
    </subcellularLocation>
</comment>
<dbReference type="PANTHER" id="PTHR45716:SF2">
    <property type="entry name" value="BITESIZE, ISOFORM I"/>
    <property type="match status" value="1"/>
</dbReference>
<evidence type="ECO:0000256" key="2">
    <source>
        <dbReference type="ARBA" id="ARBA00022737"/>
    </source>
</evidence>
<organism evidence="5 6">
    <name type="scientific">Artemia franciscana</name>
    <name type="common">Brine shrimp</name>
    <name type="synonym">Artemia sanfranciscana</name>
    <dbReference type="NCBI Taxonomy" id="6661"/>
    <lineage>
        <taxon>Eukaryota</taxon>
        <taxon>Metazoa</taxon>
        <taxon>Ecdysozoa</taxon>
        <taxon>Arthropoda</taxon>
        <taxon>Crustacea</taxon>
        <taxon>Branchiopoda</taxon>
        <taxon>Anostraca</taxon>
        <taxon>Artemiidae</taxon>
        <taxon>Artemia</taxon>
    </lineage>
</organism>
<dbReference type="InterPro" id="IPR001565">
    <property type="entry name" value="Synaptotagmin"/>
</dbReference>
<reference evidence="5" key="1">
    <citation type="submission" date="2023-07" db="EMBL/GenBank/DDBJ databases">
        <title>Chromosome-level genome assembly of Artemia franciscana.</title>
        <authorList>
            <person name="Jo E."/>
        </authorList>
    </citation>
    <scope>NUCLEOTIDE SEQUENCE</scope>
    <source>
        <tissue evidence="5">Whole body</tissue>
    </source>
</reference>
<evidence type="ECO:0000256" key="1">
    <source>
        <dbReference type="ARBA" id="ARBA00004370"/>
    </source>
</evidence>
<dbReference type="Proteomes" id="UP001187531">
    <property type="component" value="Unassembled WGS sequence"/>
</dbReference>
<dbReference type="PRINTS" id="PR00360">
    <property type="entry name" value="C2DOMAIN"/>
</dbReference>
<dbReference type="CDD" id="cd08521">
    <property type="entry name" value="C2A_SLP"/>
    <property type="match status" value="1"/>
</dbReference>
<dbReference type="PROSITE" id="PS50004">
    <property type="entry name" value="C2"/>
    <property type="match status" value="2"/>
</dbReference>
<feature type="domain" description="C2" evidence="4">
    <location>
        <begin position="167"/>
        <end position="302"/>
    </location>
</feature>
<keyword evidence="3" id="KW-0472">Membrane</keyword>
<dbReference type="Pfam" id="PF00168">
    <property type="entry name" value="C2"/>
    <property type="match status" value="2"/>
</dbReference>
<dbReference type="SMART" id="SM00239">
    <property type="entry name" value="C2"/>
    <property type="match status" value="2"/>
</dbReference>
<dbReference type="GO" id="GO:0042043">
    <property type="term" value="F:neurexin family protein binding"/>
    <property type="evidence" value="ECO:0007669"/>
    <property type="project" value="TreeGrafter"/>
</dbReference>
<gene>
    <name evidence="5" type="ORF">QYM36_019365</name>
</gene>
<sequence length="343" mass="38619">VFYLTRSDSLASVCSAAGDVRYGAVPVKGEVQFGIHYNYRQAAFEVAVKMCKDLAPVDTKRNRSDPYVKVYLLPDRSKSGKRKTKVKRHTLSPVFEEILKFYVSLEELELRTLWLSVWHSDMFGRNDFLGEVTIPLAGRVFDDPQPKWFPLQERSDSLDDSASILTSRGDLIIALKYVTVENLQGSRRGKKSRGALQVLVREARNLMPLRLTGIADPLCKASLLPERGKSAKQKTNVCRRTLNPCWNHTFVFDDVTSTELETRTLEITVWDHERVASNEFMGGIRLGCEGTGMHNGRPDGWADSVGPEVSLWQDVLERPGMWCEGTVPLRSTLGKSLVSPENQ</sequence>
<dbReference type="SUPFAM" id="SSF49562">
    <property type="entry name" value="C2 domain (Calcium/lipid-binding domain, CaLB)"/>
    <property type="match status" value="2"/>
</dbReference>
<dbReference type="GO" id="GO:0006887">
    <property type="term" value="P:exocytosis"/>
    <property type="evidence" value="ECO:0007669"/>
    <property type="project" value="TreeGrafter"/>
</dbReference>
<proteinExistence type="predicted"/>
<dbReference type="Gene3D" id="2.60.40.150">
    <property type="entry name" value="C2 domain"/>
    <property type="match status" value="2"/>
</dbReference>
<feature type="non-terminal residue" evidence="5">
    <location>
        <position position="343"/>
    </location>
</feature>
<dbReference type="CDD" id="cd04020">
    <property type="entry name" value="C2B_SLP_1-2-3-4"/>
    <property type="match status" value="1"/>
</dbReference>
<dbReference type="GO" id="GO:0070382">
    <property type="term" value="C:exocytic vesicle"/>
    <property type="evidence" value="ECO:0007669"/>
    <property type="project" value="TreeGrafter"/>
</dbReference>
<evidence type="ECO:0000313" key="6">
    <source>
        <dbReference type="Proteomes" id="UP001187531"/>
    </source>
</evidence>
<dbReference type="GO" id="GO:0005886">
    <property type="term" value="C:plasma membrane"/>
    <property type="evidence" value="ECO:0007669"/>
    <property type="project" value="TreeGrafter"/>
</dbReference>
<evidence type="ECO:0000313" key="5">
    <source>
        <dbReference type="EMBL" id="KAK2701971.1"/>
    </source>
</evidence>
<dbReference type="InterPro" id="IPR043567">
    <property type="entry name" value="SYTL1-5_C2B"/>
</dbReference>
<protein>
    <recommendedName>
        <fullName evidence="4">C2 domain-containing protein</fullName>
    </recommendedName>
</protein>
<comment type="caution">
    <text evidence="5">The sequence shown here is derived from an EMBL/GenBank/DDBJ whole genome shotgun (WGS) entry which is preliminary data.</text>
</comment>
<dbReference type="InterPro" id="IPR000008">
    <property type="entry name" value="C2_dom"/>
</dbReference>
<name>A0AA88HAI1_ARTSF</name>
<evidence type="ECO:0000259" key="4">
    <source>
        <dbReference type="PROSITE" id="PS50004"/>
    </source>
</evidence>
<dbReference type="FunFam" id="2.60.40.150:FF:000006">
    <property type="entry name" value="Synaptotagmin-like 5, isoform CRA_a"/>
    <property type="match status" value="1"/>
</dbReference>
<dbReference type="AlphaFoldDB" id="A0AA88HAI1"/>
<keyword evidence="6" id="KW-1185">Reference proteome</keyword>
<dbReference type="PANTHER" id="PTHR45716">
    <property type="entry name" value="BITESIZE, ISOFORM I"/>
    <property type="match status" value="1"/>
</dbReference>
<evidence type="ECO:0000256" key="3">
    <source>
        <dbReference type="ARBA" id="ARBA00023136"/>
    </source>
</evidence>
<dbReference type="PRINTS" id="PR00399">
    <property type="entry name" value="SYNAPTOTAGMN"/>
</dbReference>
<keyword evidence="2" id="KW-0677">Repeat</keyword>
<dbReference type="InterPro" id="IPR035892">
    <property type="entry name" value="C2_domain_sf"/>
</dbReference>
<feature type="domain" description="C2" evidence="4">
    <location>
        <begin position="27"/>
        <end position="149"/>
    </location>
</feature>